<organism evidence="1 2">
    <name type="scientific">Gryllotalpicola kribbensis</name>
    <dbReference type="NCBI Taxonomy" id="993084"/>
    <lineage>
        <taxon>Bacteria</taxon>
        <taxon>Bacillati</taxon>
        <taxon>Actinomycetota</taxon>
        <taxon>Actinomycetes</taxon>
        <taxon>Micrococcales</taxon>
        <taxon>Microbacteriaceae</taxon>
        <taxon>Gryllotalpicola</taxon>
    </lineage>
</organism>
<dbReference type="EMBL" id="BAABBX010000010">
    <property type="protein sequence ID" value="GAA4188113.1"/>
    <property type="molecule type" value="Genomic_DNA"/>
</dbReference>
<keyword evidence="2" id="KW-1185">Reference proteome</keyword>
<name>A0ABP8AQJ2_9MICO</name>
<reference evidence="2" key="1">
    <citation type="journal article" date="2019" name="Int. J. Syst. Evol. Microbiol.">
        <title>The Global Catalogue of Microorganisms (GCM) 10K type strain sequencing project: providing services to taxonomists for standard genome sequencing and annotation.</title>
        <authorList>
            <consortium name="The Broad Institute Genomics Platform"/>
            <consortium name="The Broad Institute Genome Sequencing Center for Infectious Disease"/>
            <person name="Wu L."/>
            <person name="Ma J."/>
        </authorList>
    </citation>
    <scope>NUCLEOTIDE SEQUENCE [LARGE SCALE GENOMIC DNA]</scope>
    <source>
        <strain evidence="2">JCM 17593</strain>
    </source>
</reference>
<sequence length="204" mass="21881">MTDAQASVDYDYVLPLPGTWLFAALDDDARLRKVVGEAVKRQLGTADRRARARAALRAEVLTIAADARTAGAEAFAMAFELVAGIPFGAALTITRSPWPTDALGSGLSPRDRIPAAFPELEHVECGDGLAARRVTVATTTVDGVDTATATVDYLTPTPDEQLFILTFSLPSWQAPIEVAVQLFDAIVAAMQWQRRDRAAAAARR</sequence>
<dbReference type="Proteomes" id="UP001500213">
    <property type="component" value="Unassembled WGS sequence"/>
</dbReference>
<gene>
    <name evidence="1" type="ORF">GCM10022288_14110</name>
</gene>
<dbReference type="RefSeq" id="WP_344775264.1">
    <property type="nucleotide sequence ID" value="NZ_BAABBX010000010.1"/>
</dbReference>
<evidence type="ECO:0000313" key="2">
    <source>
        <dbReference type="Proteomes" id="UP001500213"/>
    </source>
</evidence>
<accession>A0ABP8AQJ2</accession>
<comment type="caution">
    <text evidence="1">The sequence shown here is derived from an EMBL/GenBank/DDBJ whole genome shotgun (WGS) entry which is preliminary data.</text>
</comment>
<protein>
    <recommendedName>
        <fullName evidence="3">DUF2867 domain-containing protein</fullName>
    </recommendedName>
</protein>
<evidence type="ECO:0008006" key="3">
    <source>
        <dbReference type="Google" id="ProtNLM"/>
    </source>
</evidence>
<evidence type="ECO:0000313" key="1">
    <source>
        <dbReference type="EMBL" id="GAA4188113.1"/>
    </source>
</evidence>
<proteinExistence type="predicted"/>